<name>A0AAV2ARB9_9ARAC</name>
<proteinExistence type="predicted"/>
<evidence type="ECO:0008006" key="3">
    <source>
        <dbReference type="Google" id="ProtNLM"/>
    </source>
</evidence>
<evidence type="ECO:0000313" key="2">
    <source>
        <dbReference type="Proteomes" id="UP001497382"/>
    </source>
</evidence>
<dbReference type="AlphaFoldDB" id="A0AAV2ARB9"/>
<reference evidence="1 2" key="1">
    <citation type="submission" date="2024-04" db="EMBL/GenBank/DDBJ databases">
        <authorList>
            <person name="Rising A."/>
            <person name="Reimegard J."/>
            <person name="Sonavane S."/>
            <person name="Akerstrom W."/>
            <person name="Nylinder S."/>
            <person name="Hedman E."/>
            <person name="Kallberg Y."/>
        </authorList>
    </citation>
    <scope>NUCLEOTIDE SEQUENCE [LARGE SCALE GENOMIC DNA]</scope>
</reference>
<accession>A0AAV2ARB9</accession>
<organism evidence="1 2">
    <name type="scientific">Larinioides sclopetarius</name>
    <dbReference type="NCBI Taxonomy" id="280406"/>
    <lineage>
        <taxon>Eukaryota</taxon>
        <taxon>Metazoa</taxon>
        <taxon>Ecdysozoa</taxon>
        <taxon>Arthropoda</taxon>
        <taxon>Chelicerata</taxon>
        <taxon>Arachnida</taxon>
        <taxon>Araneae</taxon>
        <taxon>Araneomorphae</taxon>
        <taxon>Entelegynae</taxon>
        <taxon>Araneoidea</taxon>
        <taxon>Araneidae</taxon>
        <taxon>Larinioides</taxon>
    </lineage>
</organism>
<gene>
    <name evidence="1" type="ORF">LARSCL_LOCUS14322</name>
</gene>
<dbReference type="EMBL" id="CAXIEN010000205">
    <property type="protein sequence ID" value="CAL1286570.1"/>
    <property type="molecule type" value="Genomic_DNA"/>
</dbReference>
<comment type="caution">
    <text evidence="1">The sequence shown here is derived from an EMBL/GenBank/DDBJ whole genome shotgun (WGS) entry which is preliminary data.</text>
</comment>
<keyword evidence="2" id="KW-1185">Reference proteome</keyword>
<evidence type="ECO:0000313" key="1">
    <source>
        <dbReference type="EMBL" id="CAL1286570.1"/>
    </source>
</evidence>
<dbReference type="Proteomes" id="UP001497382">
    <property type="component" value="Unassembled WGS sequence"/>
</dbReference>
<sequence length="375" mass="43824">MKCPVTFQLCLCHECKCSDCCHNFPNPDSCENELEKSYDMFDLLAHNIPTCTPKRIISKLNRLPTTYRNDYCRKKQTHSPTKILLPHPAIHIPNQKMHCGTTHRSDFKPYKDKEGKDCRGRIVLHKDNLTCSKNKFEGKSEAKSAFNYPVPKKVFGLNASSERLFKVYPTNGRKKTYDVKMSDSTAYKSSYKRPKELPKTNICKPKPNIVLKLEPPFKHTSQYQDDYKRPVQTKRENLKKNPVFHPPSIPMEDKTTYKSEFYYKIPEESRRKKWNPNHRIYKTAAGQCVCSCHEDFKKEQCKIHCCCFHKGNDSSLLIKCNNIENCQSGCCYERGDCALEEIFSCRKNSECNNRFSKNVRKEDHILNRQINLHEI</sequence>
<protein>
    <recommendedName>
        <fullName evidence="3">CRC domain-containing protein</fullName>
    </recommendedName>
</protein>